<feature type="chain" id="PRO_5022881170" description="Glycosyl hydrolase family 18 (Putative chitinase)" evidence="1">
    <location>
        <begin position="22"/>
        <end position="350"/>
    </location>
</feature>
<reference evidence="2 3" key="1">
    <citation type="submission" date="2019-09" db="EMBL/GenBank/DDBJ databases">
        <title>Chitinophaga ginsengihumi sp. nov., isolated from soil of ginseng rhizosphere.</title>
        <authorList>
            <person name="Lee J."/>
        </authorList>
    </citation>
    <scope>NUCLEOTIDE SEQUENCE [LARGE SCALE GENOMIC DNA]</scope>
    <source>
        <strain evidence="2 3">BN140078</strain>
    </source>
</reference>
<dbReference type="EMBL" id="VUOC01000002">
    <property type="protein sequence ID" value="KAA2242978.1"/>
    <property type="molecule type" value="Genomic_DNA"/>
</dbReference>
<evidence type="ECO:0008006" key="4">
    <source>
        <dbReference type="Google" id="ProtNLM"/>
    </source>
</evidence>
<proteinExistence type="predicted"/>
<protein>
    <recommendedName>
        <fullName evidence="4">Glycosyl hydrolase family 18 (Putative chitinase)</fullName>
    </recommendedName>
</protein>
<evidence type="ECO:0000313" key="3">
    <source>
        <dbReference type="Proteomes" id="UP000324611"/>
    </source>
</evidence>
<dbReference type="InterPro" id="IPR017853">
    <property type="entry name" value="GH"/>
</dbReference>
<dbReference type="Proteomes" id="UP000324611">
    <property type="component" value="Unassembled WGS sequence"/>
</dbReference>
<gene>
    <name evidence="2" type="ORF">F0L74_10680</name>
</gene>
<feature type="signal peptide" evidence="1">
    <location>
        <begin position="1"/>
        <end position="21"/>
    </location>
</feature>
<name>A0A5B2VWJ8_9BACT</name>
<reference evidence="2 3" key="2">
    <citation type="submission" date="2019-09" db="EMBL/GenBank/DDBJ databases">
        <authorList>
            <person name="Jin C."/>
        </authorList>
    </citation>
    <scope>NUCLEOTIDE SEQUENCE [LARGE SCALE GENOMIC DNA]</scope>
    <source>
        <strain evidence="2 3">BN140078</strain>
    </source>
</reference>
<dbReference type="RefSeq" id="WP_149837854.1">
    <property type="nucleotide sequence ID" value="NZ_VUOC01000002.1"/>
</dbReference>
<keyword evidence="3" id="KW-1185">Reference proteome</keyword>
<accession>A0A5B2VWJ8</accession>
<organism evidence="2 3">
    <name type="scientific">Chitinophaga agrisoli</name>
    <dbReference type="NCBI Taxonomy" id="2607653"/>
    <lineage>
        <taxon>Bacteria</taxon>
        <taxon>Pseudomonadati</taxon>
        <taxon>Bacteroidota</taxon>
        <taxon>Chitinophagia</taxon>
        <taxon>Chitinophagales</taxon>
        <taxon>Chitinophagaceae</taxon>
        <taxon>Chitinophaga</taxon>
    </lineage>
</organism>
<evidence type="ECO:0000256" key="1">
    <source>
        <dbReference type="SAM" id="SignalP"/>
    </source>
</evidence>
<evidence type="ECO:0000313" key="2">
    <source>
        <dbReference type="EMBL" id="KAA2242978.1"/>
    </source>
</evidence>
<sequence length="350" mass="38385">MKSLLFSMPLLLSGLFFSMHNGEPAVTKATAPTHTLSGPASPAAINLAMFARGIYPGDDTLYQSLKESGFTTIVLSSFYIRSNGDVLSGDDSKNPIIHDGKFVGDKTWLKRVADLKKGTTSITRIEILMEGRWYNQPPNTYDFIQNWAAPTETYPGIVTGTSKNSTLYNIAKIMKDEIGVDAVCIDDESVYDARSIVVLGEMLNNMNVHMTLCPYTKAKYWKSILAGSQPGLIDAIYLQCYDGGTGNEPGPWKDSLSTTLPVYPIMMCRGAFSSCDTVKNSKSPGEIRAEMVRYKKAYPGMTGGAIWQLADVRHYVHKNCAVELPSSGTATSILQYLDQLKNSLQGPLQQ</sequence>
<comment type="caution">
    <text evidence="2">The sequence shown here is derived from an EMBL/GenBank/DDBJ whole genome shotgun (WGS) entry which is preliminary data.</text>
</comment>
<keyword evidence="1" id="KW-0732">Signal</keyword>
<dbReference type="AlphaFoldDB" id="A0A5B2VWJ8"/>
<dbReference type="SUPFAM" id="SSF51445">
    <property type="entry name" value="(Trans)glycosidases"/>
    <property type="match status" value="1"/>
</dbReference>